<organism evidence="2 3">
    <name type="scientific">Rhizobium loti</name>
    <name type="common">Mesorhizobium loti</name>
    <dbReference type="NCBI Taxonomy" id="381"/>
    <lineage>
        <taxon>Bacteria</taxon>
        <taxon>Pseudomonadati</taxon>
        <taxon>Pseudomonadota</taxon>
        <taxon>Alphaproteobacteria</taxon>
        <taxon>Hyphomicrobiales</taxon>
        <taxon>Phyllobacteriaceae</taxon>
        <taxon>Mesorhizobium</taxon>
    </lineage>
</organism>
<gene>
    <name evidence="2" type="ORF">AU467_25835</name>
</gene>
<sequence length="268" mass="28654">MLSLADRLDGFAAALLDPALSTPLGLVGPDGQPSLRRFAVYRNNVVVGLIGALKANYPAVCRIVGEEFFNAMARIFVVSEPPTSPILLDYGAGFAEFIWGFEPAAQLSYLADVARLERAWLEAYHAPEAPQLTFEALAVMPGDQAAGLTFSLHPSLRLIRSRFPILTIWQMNIGDGVPGPVDLTAGGEDVLVVRPAAAVELRAMPAGGYEFVEALQQGQSLTEAMKTALGTDPRFDLSGNIRDLIAAGAFIDCRIGNEPELLMRGTGV</sequence>
<dbReference type="Proteomes" id="UP000053176">
    <property type="component" value="Unassembled WGS sequence"/>
</dbReference>
<dbReference type="OrthoDB" id="4146344at2"/>
<reference evidence="2 3" key="1">
    <citation type="submission" date="2015-12" db="EMBL/GenBank/DDBJ databases">
        <title>Draft genome sequence of Mesorhizobium sp. UFLA 01-765, a multitolerant efficient symbiont and plant-growth promoting strain isolated from Zn-mining soil using Leucaena leucocephala as a trap plant.</title>
        <authorList>
            <person name="Rangel W.M."/>
            <person name="Thijs S."/>
            <person name="Longatti S.M."/>
            <person name="Moreira F.M."/>
            <person name="Weyens N."/>
            <person name="Vangronsveld J."/>
            <person name="Van Hamme J.D."/>
            <person name="Bottos E.M."/>
            <person name="Rineau F."/>
        </authorList>
    </citation>
    <scope>NUCLEOTIDE SEQUENCE [LARGE SCALE GENOMIC DNA]</scope>
    <source>
        <strain evidence="2 3">UFLA 01-765</strain>
    </source>
</reference>
<accession>A0A101KRH3</accession>
<evidence type="ECO:0000313" key="2">
    <source>
        <dbReference type="EMBL" id="KUM25594.1"/>
    </source>
</evidence>
<protein>
    <recommendedName>
        <fullName evidence="1">Putative DNA-binding domain-containing protein</fullName>
    </recommendedName>
</protein>
<feature type="domain" description="Putative DNA-binding" evidence="1">
    <location>
        <begin position="11"/>
        <end position="98"/>
    </location>
</feature>
<dbReference type="AlphaFoldDB" id="A0A101KRH3"/>
<dbReference type="InterPro" id="IPR018640">
    <property type="entry name" value="DUF2063"/>
</dbReference>
<dbReference type="Pfam" id="PF09836">
    <property type="entry name" value="DUF2063"/>
    <property type="match status" value="1"/>
</dbReference>
<proteinExistence type="predicted"/>
<dbReference type="EMBL" id="LPWA01000116">
    <property type="protein sequence ID" value="KUM25594.1"/>
    <property type="molecule type" value="Genomic_DNA"/>
</dbReference>
<dbReference type="InterPro" id="IPR044922">
    <property type="entry name" value="DUF2063_N_sf"/>
</dbReference>
<evidence type="ECO:0000313" key="3">
    <source>
        <dbReference type="Proteomes" id="UP000053176"/>
    </source>
</evidence>
<name>A0A101KRH3_RHILI</name>
<evidence type="ECO:0000259" key="1">
    <source>
        <dbReference type="Pfam" id="PF09836"/>
    </source>
</evidence>
<comment type="caution">
    <text evidence="2">The sequence shown here is derived from an EMBL/GenBank/DDBJ whole genome shotgun (WGS) entry which is preliminary data.</text>
</comment>
<dbReference type="Gene3D" id="1.10.150.690">
    <property type="entry name" value="DUF2063"/>
    <property type="match status" value="1"/>
</dbReference>